<comment type="caution">
    <text evidence="2">The sequence shown here is derived from an EMBL/GenBank/DDBJ whole genome shotgun (WGS) entry which is preliminary data.</text>
</comment>
<feature type="region of interest" description="Disordered" evidence="1">
    <location>
        <begin position="137"/>
        <end position="204"/>
    </location>
</feature>
<feature type="compositionally biased region" description="Polar residues" evidence="1">
    <location>
        <begin position="172"/>
        <end position="190"/>
    </location>
</feature>
<gene>
    <name evidence="2" type="ORF">PACLA_8A017957</name>
</gene>
<dbReference type="PANTHER" id="PTHR33198">
    <property type="entry name" value="ANK_REP_REGION DOMAIN-CONTAINING PROTEIN-RELATED"/>
    <property type="match status" value="1"/>
</dbReference>
<keyword evidence="3" id="KW-1185">Reference proteome</keyword>
<organism evidence="2 3">
    <name type="scientific">Paramuricea clavata</name>
    <name type="common">Red gorgonian</name>
    <name type="synonym">Violescent sea-whip</name>
    <dbReference type="NCBI Taxonomy" id="317549"/>
    <lineage>
        <taxon>Eukaryota</taxon>
        <taxon>Metazoa</taxon>
        <taxon>Cnidaria</taxon>
        <taxon>Anthozoa</taxon>
        <taxon>Octocorallia</taxon>
        <taxon>Malacalcyonacea</taxon>
        <taxon>Plexauridae</taxon>
        <taxon>Paramuricea</taxon>
    </lineage>
</organism>
<evidence type="ECO:0000313" key="2">
    <source>
        <dbReference type="EMBL" id="CAB4034258.1"/>
    </source>
</evidence>
<dbReference type="Proteomes" id="UP001152795">
    <property type="component" value="Unassembled WGS sequence"/>
</dbReference>
<sequence>MAKVLDSPAVPPFSVSDHRTLAQRWGKWTKSLDYYLCASGVTDQKQKRAVLLHFAGSDVREIVESLPNTGDDYMTALEKFNDKTCVFGEQTDEAIRDQAIDKCVSKELRRRLLREPDIDLSKLLTTSRALEQSHFQAQEMEQPFTQPSDSINAIRPRYNTENSGVSRRETPSHINTGASRGASNSSLYNQSKEEFTRWRSQPCY</sequence>
<reference evidence="2" key="1">
    <citation type="submission" date="2020-04" db="EMBL/GenBank/DDBJ databases">
        <authorList>
            <person name="Alioto T."/>
            <person name="Alioto T."/>
            <person name="Gomez Garrido J."/>
        </authorList>
    </citation>
    <scope>NUCLEOTIDE SEQUENCE</scope>
    <source>
        <strain evidence="2">A484AB</strain>
    </source>
</reference>
<protein>
    <submittedName>
        <fullName evidence="2">Uncharacterized protein</fullName>
    </submittedName>
</protein>
<dbReference type="OrthoDB" id="8039770at2759"/>
<proteinExistence type="predicted"/>
<dbReference type="EMBL" id="CACRXK020019965">
    <property type="protein sequence ID" value="CAB4034258.1"/>
    <property type="molecule type" value="Genomic_DNA"/>
</dbReference>
<dbReference type="AlphaFoldDB" id="A0A7D9JPY9"/>
<evidence type="ECO:0000256" key="1">
    <source>
        <dbReference type="SAM" id="MobiDB-lite"/>
    </source>
</evidence>
<name>A0A7D9JPY9_PARCT</name>
<dbReference type="PANTHER" id="PTHR33198:SF20">
    <property type="entry name" value="RETROTRANSPOSON GAG DOMAIN-CONTAINING PROTEIN"/>
    <property type="match status" value="1"/>
</dbReference>
<evidence type="ECO:0000313" key="3">
    <source>
        <dbReference type="Proteomes" id="UP001152795"/>
    </source>
</evidence>
<accession>A0A7D9JPY9</accession>